<feature type="domain" description="BURP" evidence="1">
    <location>
        <begin position="121"/>
        <end position="211"/>
    </location>
</feature>
<dbReference type="InterPro" id="IPR044816">
    <property type="entry name" value="BURP"/>
</dbReference>
<evidence type="ECO:0000313" key="3">
    <source>
        <dbReference type="Proteomes" id="UP000265520"/>
    </source>
</evidence>
<feature type="non-terminal residue" evidence="2">
    <location>
        <position position="1"/>
    </location>
</feature>
<keyword evidence="3" id="KW-1185">Reference proteome</keyword>
<dbReference type="PANTHER" id="PTHR31236">
    <property type="entry name" value="BURP DOMAIN PROTEIN USPL1-LIKE"/>
    <property type="match status" value="1"/>
</dbReference>
<reference evidence="2 3" key="1">
    <citation type="journal article" date="2018" name="Front. Plant Sci.">
        <title>Red Clover (Trifolium pratense) and Zigzag Clover (T. medium) - A Picture of Genomic Similarities and Differences.</title>
        <authorList>
            <person name="Dluhosova J."/>
            <person name="Istvanek J."/>
            <person name="Nedelnik J."/>
            <person name="Repkova J."/>
        </authorList>
    </citation>
    <scope>NUCLEOTIDE SEQUENCE [LARGE SCALE GENOMIC DNA]</scope>
    <source>
        <strain evidence="3">cv. 10/8</strain>
        <tissue evidence="2">Leaf</tissue>
    </source>
</reference>
<name>A0A392Q7R7_9FABA</name>
<feature type="non-terminal residue" evidence="2">
    <location>
        <position position="211"/>
    </location>
</feature>
<protein>
    <submittedName>
        <fullName evidence="2">BURP domain-containing protein</fullName>
    </submittedName>
</protein>
<dbReference type="PROSITE" id="PS51277">
    <property type="entry name" value="BURP"/>
    <property type="match status" value="1"/>
</dbReference>
<proteinExistence type="predicted"/>
<comment type="caution">
    <text evidence="2">The sequence shown here is derived from an EMBL/GenBank/DDBJ whole genome shotgun (WGS) entry which is preliminary data.</text>
</comment>
<dbReference type="AlphaFoldDB" id="A0A392Q7R7"/>
<accession>A0A392Q7R7</accession>
<evidence type="ECO:0000313" key="2">
    <source>
        <dbReference type="EMBL" id="MCI19889.1"/>
    </source>
</evidence>
<sequence length="211" mass="23737">PNSNQVYLDGWLKDNQAKSTPNSNPVYLDGWLKDGQKANSIPNGNEAYLDGWLKDSKDQNEKNIKQAYLDGWLKDSQDEKTKPIHISNQAYLDGWLKDLHAEPTGKQSSKVDHTEAFKLAFFALEDIYVGNVMTLSFPIREYANFLPKKVADSIPFAQSQVPSLLQLFKLTNDSPQGEDLKDIVDQCAFPPQKGETKACPTSLESMVEFVH</sequence>
<evidence type="ECO:0000259" key="1">
    <source>
        <dbReference type="PROSITE" id="PS51277"/>
    </source>
</evidence>
<organism evidence="2 3">
    <name type="scientific">Trifolium medium</name>
    <dbReference type="NCBI Taxonomy" id="97028"/>
    <lineage>
        <taxon>Eukaryota</taxon>
        <taxon>Viridiplantae</taxon>
        <taxon>Streptophyta</taxon>
        <taxon>Embryophyta</taxon>
        <taxon>Tracheophyta</taxon>
        <taxon>Spermatophyta</taxon>
        <taxon>Magnoliopsida</taxon>
        <taxon>eudicotyledons</taxon>
        <taxon>Gunneridae</taxon>
        <taxon>Pentapetalae</taxon>
        <taxon>rosids</taxon>
        <taxon>fabids</taxon>
        <taxon>Fabales</taxon>
        <taxon>Fabaceae</taxon>
        <taxon>Papilionoideae</taxon>
        <taxon>50 kb inversion clade</taxon>
        <taxon>NPAAA clade</taxon>
        <taxon>Hologalegina</taxon>
        <taxon>IRL clade</taxon>
        <taxon>Trifolieae</taxon>
        <taxon>Trifolium</taxon>
    </lineage>
</organism>
<dbReference type="EMBL" id="LXQA010117069">
    <property type="protein sequence ID" value="MCI19889.1"/>
    <property type="molecule type" value="Genomic_DNA"/>
</dbReference>
<dbReference type="InterPro" id="IPR004873">
    <property type="entry name" value="BURP_dom"/>
</dbReference>
<dbReference type="Pfam" id="PF03181">
    <property type="entry name" value="BURP"/>
    <property type="match status" value="1"/>
</dbReference>
<dbReference type="PANTHER" id="PTHR31236:SF59">
    <property type="entry name" value="BURP DOMAIN PROTEIN"/>
    <property type="match status" value="1"/>
</dbReference>
<dbReference type="Proteomes" id="UP000265520">
    <property type="component" value="Unassembled WGS sequence"/>
</dbReference>